<dbReference type="EMBL" id="GGEC01032845">
    <property type="protein sequence ID" value="MBX13329.1"/>
    <property type="molecule type" value="Transcribed_RNA"/>
</dbReference>
<evidence type="ECO:0000256" key="1">
    <source>
        <dbReference type="SAM" id="MobiDB-lite"/>
    </source>
</evidence>
<name>A0A2P2L5S4_RHIMU</name>
<sequence>MLQDVTFFHETHRKRTDLLIHGPRRENTHKARQLKTRINPQDNNIQAKTRNPDKEARIWDKSRQ</sequence>
<dbReference type="AlphaFoldDB" id="A0A2P2L5S4"/>
<organism evidence="2">
    <name type="scientific">Rhizophora mucronata</name>
    <name type="common">Asiatic mangrove</name>
    <dbReference type="NCBI Taxonomy" id="61149"/>
    <lineage>
        <taxon>Eukaryota</taxon>
        <taxon>Viridiplantae</taxon>
        <taxon>Streptophyta</taxon>
        <taxon>Embryophyta</taxon>
        <taxon>Tracheophyta</taxon>
        <taxon>Spermatophyta</taxon>
        <taxon>Magnoliopsida</taxon>
        <taxon>eudicotyledons</taxon>
        <taxon>Gunneridae</taxon>
        <taxon>Pentapetalae</taxon>
        <taxon>rosids</taxon>
        <taxon>fabids</taxon>
        <taxon>Malpighiales</taxon>
        <taxon>Rhizophoraceae</taxon>
        <taxon>Rhizophora</taxon>
    </lineage>
</organism>
<reference evidence="2" key="1">
    <citation type="submission" date="2018-02" db="EMBL/GenBank/DDBJ databases">
        <title>Rhizophora mucronata_Transcriptome.</title>
        <authorList>
            <person name="Meera S.P."/>
            <person name="Sreeshan A."/>
            <person name="Augustine A."/>
        </authorList>
    </citation>
    <scope>NUCLEOTIDE SEQUENCE</scope>
    <source>
        <tissue evidence="2">Leaf</tissue>
    </source>
</reference>
<dbReference type="EMBL" id="GGEC01032848">
    <property type="protein sequence ID" value="MBX13332.1"/>
    <property type="molecule type" value="Transcribed_RNA"/>
</dbReference>
<proteinExistence type="predicted"/>
<feature type="compositionally biased region" description="Polar residues" evidence="1">
    <location>
        <begin position="36"/>
        <end position="49"/>
    </location>
</feature>
<evidence type="ECO:0000313" key="2">
    <source>
        <dbReference type="EMBL" id="MBX13329.1"/>
    </source>
</evidence>
<feature type="region of interest" description="Disordered" evidence="1">
    <location>
        <begin position="25"/>
        <end position="64"/>
    </location>
</feature>
<feature type="compositionally biased region" description="Basic and acidic residues" evidence="1">
    <location>
        <begin position="50"/>
        <end position="64"/>
    </location>
</feature>
<accession>A0A2P2L5S4</accession>
<protein>
    <submittedName>
        <fullName evidence="2">Uncharacterized protein</fullName>
    </submittedName>
</protein>